<feature type="transmembrane region" description="Helical" evidence="17">
    <location>
        <begin position="502"/>
        <end position="524"/>
    </location>
</feature>
<feature type="transmembrane region" description="Helical" evidence="17">
    <location>
        <begin position="400"/>
        <end position="421"/>
    </location>
</feature>
<evidence type="ECO:0000256" key="4">
    <source>
        <dbReference type="ARBA" id="ARBA00022692"/>
    </source>
</evidence>
<feature type="transmembrane region" description="Helical" evidence="17">
    <location>
        <begin position="460"/>
        <end position="481"/>
    </location>
</feature>
<keyword evidence="19" id="KW-1185">Reference proteome</keyword>
<dbReference type="AlphaFoldDB" id="T1JNJ2"/>
<feature type="transmembrane region" description="Helical" evidence="17">
    <location>
        <begin position="132"/>
        <end position="151"/>
    </location>
</feature>
<keyword evidence="15" id="KW-1015">Disulfide bond</keyword>
<dbReference type="OMA" id="LEIRVWY"/>
<evidence type="ECO:0000256" key="9">
    <source>
        <dbReference type="ARBA" id="ARBA00023065"/>
    </source>
</evidence>
<dbReference type="PRINTS" id="PR00176">
    <property type="entry name" value="NANEUSMPORT"/>
</dbReference>
<organism evidence="18 19">
    <name type="scientific">Strigamia maritima</name>
    <name type="common">European centipede</name>
    <name type="synonym">Geophilus maritimus</name>
    <dbReference type="NCBI Taxonomy" id="126957"/>
    <lineage>
        <taxon>Eukaryota</taxon>
        <taxon>Metazoa</taxon>
        <taxon>Ecdysozoa</taxon>
        <taxon>Arthropoda</taxon>
        <taxon>Myriapoda</taxon>
        <taxon>Chilopoda</taxon>
        <taxon>Pleurostigmophora</taxon>
        <taxon>Geophilomorpha</taxon>
        <taxon>Linotaeniidae</taxon>
        <taxon>Strigamia</taxon>
    </lineage>
</organism>
<feature type="disulfide bond" evidence="15">
    <location>
        <begin position="216"/>
        <end position="226"/>
    </location>
</feature>
<dbReference type="InterPro" id="IPR000175">
    <property type="entry name" value="Na/ntran_symport"/>
</dbReference>
<dbReference type="InterPro" id="IPR037272">
    <property type="entry name" value="SNS_sf"/>
</dbReference>
<comment type="subcellular location">
    <subcellularLocation>
        <location evidence="1">Membrane</location>
        <topology evidence="1">Multi-pass membrane protein</topology>
    </subcellularLocation>
</comment>
<evidence type="ECO:0000256" key="17">
    <source>
        <dbReference type="SAM" id="Phobius"/>
    </source>
</evidence>
<evidence type="ECO:0000256" key="2">
    <source>
        <dbReference type="ARBA" id="ARBA00006459"/>
    </source>
</evidence>
<feature type="transmembrane region" description="Helical" evidence="17">
    <location>
        <begin position="612"/>
        <end position="633"/>
    </location>
</feature>
<dbReference type="GO" id="GO:0005886">
    <property type="term" value="C:plasma membrane"/>
    <property type="evidence" value="ECO:0007669"/>
    <property type="project" value="TreeGrafter"/>
</dbReference>
<keyword evidence="9" id="KW-0406">Ion transport</keyword>
<reference evidence="19" key="1">
    <citation type="submission" date="2011-05" db="EMBL/GenBank/DDBJ databases">
        <authorList>
            <person name="Richards S.R."/>
            <person name="Qu J."/>
            <person name="Jiang H."/>
            <person name="Jhangiani S.N."/>
            <person name="Agravi P."/>
            <person name="Goodspeed R."/>
            <person name="Gross S."/>
            <person name="Mandapat C."/>
            <person name="Jackson L."/>
            <person name="Mathew T."/>
            <person name="Pu L."/>
            <person name="Thornton R."/>
            <person name="Saada N."/>
            <person name="Wilczek-Boney K.B."/>
            <person name="Lee S."/>
            <person name="Kovar C."/>
            <person name="Wu Y."/>
            <person name="Scherer S.E."/>
            <person name="Worley K.C."/>
            <person name="Muzny D.M."/>
            <person name="Gibbs R."/>
        </authorList>
    </citation>
    <scope>NUCLEOTIDE SEQUENCE</scope>
    <source>
        <strain evidence="19">Brora</strain>
    </source>
</reference>
<evidence type="ECO:0000256" key="10">
    <source>
        <dbReference type="ARBA" id="ARBA00023136"/>
    </source>
</evidence>
<dbReference type="HOGENOM" id="CLU_006855_9_5_1"/>
<proteinExistence type="inferred from homology"/>
<keyword evidence="3 16" id="KW-0813">Transport</keyword>
<dbReference type="EnsemblMetazoa" id="SMAR015421-RA">
    <property type="protein sequence ID" value="SMAR015421-PA"/>
    <property type="gene ID" value="SMAR015421"/>
</dbReference>
<dbReference type="GO" id="GO:0046872">
    <property type="term" value="F:metal ion binding"/>
    <property type="evidence" value="ECO:0007669"/>
    <property type="project" value="UniProtKB-KW"/>
</dbReference>
<evidence type="ECO:0000256" key="3">
    <source>
        <dbReference type="ARBA" id="ARBA00022448"/>
    </source>
</evidence>
<feature type="transmembrane region" description="Helical" evidence="17">
    <location>
        <begin position="530"/>
        <end position="553"/>
    </location>
</feature>
<dbReference type="PANTHER" id="PTHR11616">
    <property type="entry name" value="SODIUM/CHLORIDE DEPENDENT TRANSPORTER"/>
    <property type="match status" value="1"/>
</dbReference>
<evidence type="ECO:0000256" key="1">
    <source>
        <dbReference type="ARBA" id="ARBA00004141"/>
    </source>
</evidence>
<comment type="similarity">
    <text evidence="2 16">Belongs to the sodium:neurotransmitter symporter (SNF) (TC 2.A.22) family.</text>
</comment>
<evidence type="ECO:0000256" key="15">
    <source>
        <dbReference type="PIRSR" id="PIRSR600175-2"/>
    </source>
</evidence>
<reference evidence="18" key="2">
    <citation type="submission" date="2015-02" db="UniProtKB">
        <authorList>
            <consortium name="EnsemblMetazoa"/>
        </authorList>
    </citation>
    <scope>IDENTIFICATION</scope>
</reference>
<keyword evidence="5 16" id="KW-0769">Symport</keyword>
<evidence type="ECO:0000256" key="16">
    <source>
        <dbReference type="RuleBase" id="RU003732"/>
    </source>
</evidence>
<keyword evidence="8 14" id="KW-0915">Sodium</keyword>
<evidence type="ECO:0000256" key="6">
    <source>
        <dbReference type="ARBA" id="ARBA00022970"/>
    </source>
</evidence>
<feature type="transmembrane region" description="Helical" evidence="17">
    <location>
        <begin position="185"/>
        <end position="204"/>
    </location>
</feature>
<dbReference type="GO" id="GO:0015179">
    <property type="term" value="F:L-amino acid transmembrane transporter activity"/>
    <property type="evidence" value="ECO:0007669"/>
    <property type="project" value="TreeGrafter"/>
</dbReference>
<keyword evidence="12" id="KW-0739">Sodium transport</keyword>
<evidence type="ECO:0000256" key="11">
    <source>
        <dbReference type="ARBA" id="ARBA00023180"/>
    </source>
</evidence>
<keyword evidence="11" id="KW-0325">Glycoprotein</keyword>
<feature type="transmembrane region" description="Helical" evidence="17">
    <location>
        <begin position="103"/>
        <end position="120"/>
    </location>
</feature>
<feature type="transmembrane region" description="Helical" evidence="17">
    <location>
        <begin position="324"/>
        <end position="351"/>
    </location>
</feature>
<dbReference type="Proteomes" id="UP000014500">
    <property type="component" value="Unassembled WGS sequence"/>
</dbReference>
<feature type="transmembrane region" description="Helical" evidence="17">
    <location>
        <begin position="291"/>
        <end position="312"/>
    </location>
</feature>
<dbReference type="eggNOG" id="KOG3660">
    <property type="taxonomic scope" value="Eukaryota"/>
</dbReference>
<dbReference type="GO" id="GO:0005283">
    <property type="term" value="F:amino acid:sodium symporter activity"/>
    <property type="evidence" value="ECO:0007669"/>
    <property type="project" value="TreeGrafter"/>
</dbReference>
<evidence type="ECO:0000256" key="5">
    <source>
        <dbReference type="ARBA" id="ARBA00022847"/>
    </source>
</evidence>
<keyword evidence="4 16" id="KW-0812">Transmembrane</keyword>
<feature type="binding site" evidence="14">
    <location>
        <position position="472"/>
    </location>
    <ligand>
        <name>Na(+)</name>
        <dbReference type="ChEBI" id="CHEBI:29101"/>
        <label>1</label>
    </ligand>
</feature>
<feature type="binding site" evidence="14">
    <location>
        <position position="114"/>
    </location>
    <ligand>
        <name>Na(+)</name>
        <dbReference type="ChEBI" id="CHEBI:29101"/>
        <label>1</label>
    </ligand>
</feature>
<evidence type="ECO:0000256" key="7">
    <source>
        <dbReference type="ARBA" id="ARBA00022989"/>
    </source>
</evidence>
<dbReference type="Pfam" id="PF00209">
    <property type="entry name" value="SNF"/>
    <property type="match status" value="1"/>
</dbReference>
<keyword evidence="10 17" id="KW-0472">Membrane</keyword>
<name>T1JNJ2_STRMM</name>
<dbReference type="PhylomeDB" id="T1JNJ2"/>
<evidence type="ECO:0000256" key="14">
    <source>
        <dbReference type="PIRSR" id="PIRSR600175-1"/>
    </source>
</evidence>
<evidence type="ECO:0000256" key="8">
    <source>
        <dbReference type="ARBA" id="ARBA00023053"/>
    </source>
</evidence>
<evidence type="ECO:0000313" key="18">
    <source>
        <dbReference type="EnsemblMetazoa" id="SMAR015421-PA"/>
    </source>
</evidence>
<evidence type="ECO:0000313" key="19">
    <source>
        <dbReference type="Proteomes" id="UP000014500"/>
    </source>
</evidence>
<comment type="function">
    <text evidence="13">Unusual broad substrate spectrum amino acid:sodium cotransporter that promotes absorption of the D isomers of essential amino acids. Neutral amino acids are the preferred substrates, especially methionine and phenylalanine.</text>
</comment>
<keyword evidence="7 17" id="KW-1133">Transmembrane helix</keyword>
<feature type="transmembrane region" description="Helical" evidence="17">
    <location>
        <begin position="574"/>
        <end position="592"/>
    </location>
</feature>
<feature type="binding site" evidence="14">
    <location>
        <position position="118"/>
    </location>
    <ligand>
        <name>Na(+)</name>
        <dbReference type="ChEBI" id="CHEBI:29101"/>
        <label>1</label>
    </ligand>
</feature>
<keyword evidence="6" id="KW-0029">Amino-acid transport</keyword>
<dbReference type="PROSITE" id="PS00610">
    <property type="entry name" value="NA_NEUROTRAN_SYMP_1"/>
    <property type="match status" value="1"/>
</dbReference>
<dbReference type="EMBL" id="JH431944">
    <property type="status" value="NOT_ANNOTATED_CDS"/>
    <property type="molecule type" value="Genomic_DNA"/>
</dbReference>
<evidence type="ECO:0000256" key="12">
    <source>
        <dbReference type="ARBA" id="ARBA00023201"/>
    </source>
</evidence>
<dbReference type="GO" id="GO:0089718">
    <property type="term" value="P:amino acid import across plasma membrane"/>
    <property type="evidence" value="ECO:0007669"/>
    <property type="project" value="TreeGrafter"/>
</dbReference>
<feature type="transmembrane region" description="Helical" evidence="17">
    <location>
        <begin position="371"/>
        <end position="388"/>
    </location>
</feature>
<dbReference type="SUPFAM" id="SSF161070">
    <property type="entry name" value="SNF-like"/>
    <property type="match status" value="1"/>
</dbReference>
<feature type="binding site" evidence="14">
    <location>
        <position position="476"/>
    </location>
    <ligand>
        <name>Na(+)</name>
        <dbReference type="ChEBI" id="CHEBI:29101"/>
        <label>1</label>
    </ligand>
</feature>
<keyword evidence="14" id="KW-0479">Metal-binding</keyword>
<sequence length="691" mass="77040">MFLHSITGKEDSYPKSCDVTAKVRLPSNCKSGTGALSPLTSSFSSRTGDMKSKRGHFNLAYINTEPPSVSVIPVPYTPPPSYDSSNPLQDNSQIKRDQWNNQIEFLLSIISMSVGLGNIWRFPFVAFENGGGAFLIPYLIVLVLIGKPLYFMELSLGQFCSYGAVKVWKCVPIFRGIGFSQAVTGLYVVSYYNVIMATCVFYLASCFQSVLPWTYCDSSWGADYLCTKLDDIKNITVTNCTNLSFESIDVSNFTCDEDKTLKLQSSAEQYNIKYVYKMSKGIEYDLGIPDWRMSLCLLLCWTVTFFCLIRGIKSSGRTAYFTAFFPYVVLISLLILGCTLDGIKEGIVYFINPNWDALLNPVVWFKACEQSFFSLTVGFGNLTMFSSYNAFRHNVYKDAIIVSILDTFTSLLAGFTIFAILGSMSHVLKIPIEEVVTSGANLAFVAYPQALARIDVVPQLWSALFFIMLLTLGIGSSVSIVGNLQTMICDEFSNLAKWKACLIISCTAFTIGLIYCTPGGQYVFSLVDTYGGGFTIFVYSLLQVIAIMWVYGIGKYCRDMEFMLGHKMNYYWKICWGFITPVSLLVIFIYSLTLQKSPTLGDYKYPNWCVGLGLGLAMGAFIHIPIWAVVAVYKEKGFTLLEKFRKACKPAADWGPLKTSEQLKAIGCCPIVITYKHNQKCATSTSHVNTN</sequence>
<accession>T1JNJ2</accession>
<protein>
    <recommendedName>
        <fullName evidence="16">Transporter</fullName>
    </recommendedName>
</protein>
<dbReference type="PROSITE" id="PS50267">
    <property type="entry name" value="NA_NEUROTRAN_SYMP_3"/>
    <property type="match status" value="1"/>
</dbReference>
<feature type="binding site" evidence="14">
    <location>
        <position position="374"/>
    </location>
    <ligand>
        <name>Na(+)</name>
        <dbReference type="ChEBI" id="CHEBI:29101"/>
        <label>1</label>
    </ligand>
</feature>
<dbReference type="PANTHER" id="PTHR11616:SF321">
    <property type="entry name" value="SODIUM-DEPENDENT NUTRIENT AMINO ACID TRANSPORTER 1-RELATED"/>
    <property type="match status" value="1"/>
</dbReference>
<evidence type="ECO:0000256" key="13">
    <source>
        <dbReference type="ARBA" id="ARBA00037785"/>
    </source>
</evidence>